<dbReference type="RefSeq" id="WP_071687957.1">
    <property type="nucleotide sequence ID" value="NZ_CBDITY010000001.1"/>
</dbReference>
<name>A0AAN4IHZ0_CITFR</name>
<reference evidence="1" key="1">
    <citation type="submission" date="2023-05" db="EMBL/GenBank/DDBJ databases">
        <authorList>
            <consortium name="Clinical and Environmental Microbiology Branch: Whole genome sequencing antimicrobial resistance pathogens in the healthcare setting"/>
        </authorList>
    </citation>
    <scope>NUCLEOTIDE SEQUENCE</scope>
    <source>
        <strain evidence="1">2023GN-00287</strain>
    </source>
</reference>
<evidence type="ECO:0000313" key="1">
    <source>
        <dbReference type="EMBL" id="ELV3682809.1"/>
    </source>
</evidence>
<evidence type="ECO:0000313" key="2">
    <source>
        <dbReference type="Proteomes" id="UP001279522"/>
    </source>
</evidence>
<organism evidence="1 2">
    <name type="scientific">Citrobacter freundii</name>
    <dbReference type="NCBI Taxonomy" id="546"/>
    <lineage>
        <taxon>Bacteria</taxon>
        <taxon>Pseudomonadati</taxon>
        <taxon>Pseudomonadota</taxon>
        <taxon>Gammaproteobacteria</taxon>
        <taxon>Enterobacterales</taxon>
        <taxon>Enterobacteriaceae</taxon>
        <taxon>Citrobacter</taxon>
        <taxon>Citrobacter freundii complex</taxon>
    </lineage>
</organism>
<comment type="caution">
    <text evidence="1">The sequence shown here is derived from an EMBL/GenBank/DDBJ whole genome shotgun (WGS) entry which is preliminary data.</text>
</comment>
<dbReference type="Proteomes" id="UP001279522">
    <property type="component" value="Unassembled WGS sequence"/>
</dbReference>
<sequence length="65" mass="7360">MKYGKYEIMLSKNNGNYAAKYLNTETGDRDELSLSSRELLIQALQSNLELNAMDVSDLREDVSSL</sequence>
<dbReference type="EMBL" id="ABOSXX010000059">
    <property type="protein sequence ID" value="ELV3682809.1"/>
    <property type="molecule type" value="Genomic_DNA"/>
</dbReference>
<dbReference type="AlphaFoldDB" id="A0AAN4IHZ0"/>
<protein>
    <submittedName>
        <fullName evidence="1">Uncharacterized protein</fullName>
    </submittedName>
</protein>
<proteinExistence type="predicted"/>
<gene>
    <name evidence="1" type="ORF">SGX49_005317</name>
</gene>
<accession>A0AAN4IHZ0</accession>